<feature type="non-terminal residue" evidence="1">
    <location>
        <position position="1"/>
    </location>
</feature>
<evidence type="ECO:0000313" key="1">
    <source>
        <dbReference type="EMBL" id="JAG31963.1"/>
    </source>
</evidence>
<proteinExistence type="predicted"/>
<feature type="non-terminal residue" evidence="1">
    <location>
        <position position="269"/>
    </location>
</feature>
<reference evidence="1" key="1">
    <citation type="journal article" date="2014" name="PLoS ONE">
        <title>Transcriptome-Based Identification of ABC Transporters in the Western Tarnished Plant Bug Lygus hesperus.</title>
        <authorList>
            <person name="Hull J.J."/>
            <person name="Chaney K."/>
            <person name="Geib S.M."/>
            <person name="Fabrick J.A."/>
            <person name="Brent C.S."/>
            <person name="Walsh D."/>
            <person name="Lavine L.C."/>
        </authorList>
    </citation>
    <scope>NUCLEOTIDE SEQUENCE</scope>
</reference>
<reference evidence="1" key="2">
    <citation type="submission" date="2014-07" db="EMBL/GenBank/DDBJ databases">
        <authorList>
            <person name="Hull J."/>
        </authorList>
    </citation>
    <scope>NUCLEOTIDE SEQUENCE</scope>
</reference>
<organism evidence="1">
    <name type="scientific">Lygus hesperus</name>
    <name type="common">Western plant bug</name>
    <dbReference type="NCBI Taxonomy" id="30085"/>
    <lineage>
        <taxon>Eukaryota</taxon>
        <taxon>Metazoa</taxon>
        <taxon>Ecdysozoa</taxon>
        <taxon>Arthropoda</taxon>
        <taxon>Hexapoda</taxon>
        <taxon>Insecta</taxon>
        <taxon>Pterygota</taxon>
        <taxon>Neoptera</taxon>
        <taxon>Paraneoptera</taxon>
        <taxon>Hemiptera</taxon>
        <taxon>Heteroptera</taxon>
        <taxon>Panheteroptera</taxon>
        <taxon>Cimicomorpha</taxon>
        <taxon>Miridae</taxon>
        <taxon>Mirini</taxon>
        <taxon>Lygus</taxon>
    </lineage>
</organism>
<gene>
    <name evidence="1" type="primary">Snx14_0</name>
    <name evidence="1" type="ORF">CM83_4874</name>
</gene>
<accession>A0A0A9YLI6</accession>
<protein>
    <submittedName>
        <fullName evidence="1">Sorting nexin-14</fullName>
    </submittedName>
</protein>
<dbReference type="AlphaFoldDB" id="A0A0A9YLI6"/>
<sequence length="269" mass="30870">NASKLTLIGEPPCSTHECLSMLRIMEGMNDPKIEIYASELNHFSELSSPVMVQRLYHALCNSDFVEKDHIGFPDVCLFKTYNCSSTVQKKGGIPTVINFREYFKTVMEKDTLTLNSMQNIAEEDRPKPFQSQVGRLQGDAEFFKTATVISGDLTVDNTHFVEPYSYIEEDVRSKPHEYKPEPPLIPKMSEPTKPLFYKLNQNDVNFSETKKSYIFGDGSRVSLTYDDSIFTKHKIMINVAFDKHNLHYQTPLYPNNWTGKLLFELENGI</sequence>
<dbReference type="EMBL" id="GBHO01011641">
    <property type="protein sequence ID" value="JAG31963.1"/>
    <property type="molecule type" value="Transcribed_RNA"/>
</dbReference>
<name>A0A0A9YLI6_LYGHE</name>